<evidence type="ECO:0000313" key="3">
    <source>
        <dbReference type="EMBL" id="QDT06852.1"/>
    </source>
</evidence>
<dbReference type="PROSITE" id="PS50234">
    <property type="entry name" value="VWFA"/>
    <property type="match status" value="1"/>
</dbReference>
<dbReference type="Proteomes" id="UP000318538">
    <property type="component" value="Chromosome"/>
</dbReference>
<feature type="region of interest" description="Disordered" evidence="1">
    <location>
        <begin position="684"/>
        <end position="722"/>
    </location>
</feature>
<proteinExistence type="predicted"/>
<gene>
    <name evidence="3" type="ORF">K227x_52730</name>
</gene>
<dbReference type="Gene3D" id="3.40.50.410">
    <property type="entry name" value="von Willebrand factor, type A domain"/>
    <property type="match status" value="1"/>
</dbReference>
<evidence type="ECO:0000259" key="2">
    <source>
        <dbReference type="PROSITE" id="PS50234"/>
    </source>
</evidence>
<evidence type="ECO:0000313" key="4">
    <source>
        <dbReference type="Proteomes" id="UP000318538"/>
    </source>
</evidence>
<dbReference type="InterPro" id="IPR002035">
    <property type="entry name" value="VWF_A"/>
</dbReference>
<accession>A0A517NI89</accession>
<reference evidence="3 4" key="1">
    <citation type="submission" date="2019-02" db="EMBL/GenBank/DDBJ databases">
        <title>Deep-cultivation of Planctomycetes and their phenomic and genomic characterization uncovers novel biology.</title>
        <authorList>
            <person name="Wiegand S."/>
            <person name="Jogler M."/>
            <person name="Boedeker C."/>
            <person name="Pinto D."/>
            <person name="Vollmers J."/>
            <person name="Rivas-Marin E."/>
            <person name="Kohn T."/>
            <person name="Peeters S.H."/>
            <person name="Heuer A."/>
            <person name="Rast P."/>
            <person name="Oberbeckmann S."/>
            <person name="Bunk B."/>
            <person name="Jeske O."/>
            <person name="Meyerdierks A."/>
            <person name="Storesund J.E."/>
            <person name="Kallscheuer N."/>
            <person name="Luecker S."/>
            <person name="Lage O.M."/>
            <person name="Pohl T."/>
            <person name="Merkel B.J."/>
            <person name="Hornburger P."/>
            <person name="Mueller R.-W."/>
            <person name="Bruemmer F."/>
            <person name="Labrenz M."/>
            <person name="Spormann A.M."/>
            <person name="Op den Camp H."/>
            <person name="Overmann J."/>
            <person name="Amann R."/>
            <person name="Jetten M.S.M."/>
            <person name="Mascher T."/>
            <person name="Medema M.H."/>
            <person name="Devos D.P."/>
            <person name="Kaster A.-K."/>
            <person name="Ovreas L."/>
            <person name="Rohde M."/>
            <person name="Galperin M.Y."/>
            <person name="Jogler C."/>
        </authorList>
    </citation>
    <scope>NUCLEOTIDE SEQUENCE [LARGE SCALE GENOMIC DNA]</scope>
    <source>
        <strain evidence="3 4">K22_7</strain>
    </source>
</reference>
<feature type="compositionally biased region" description="Polar residues" evidence="1">
    <location>
        <begin position="1"/>
        <end position="11"/>
    </location>
</feature>
<organism evidence="3 4">
    <name type="scientific">Rubripirellula lacrimiformis</name>
    <dbReference type="NCBI Taxonomy" id="1930273"/>
    <lineage>
        <taxon>Bacteria</taxon>
        <taxon>Pseudomonadati</taxon>
        <taxon>Planctomycetota</taxon>
        <taxon>Planctomycetia</taxon>
        <taxon>Pirellulales</taxon>
        <taxon>Pirellulaceae</taxon>
        <taxon>Rubripirellula</taxon>
    </lineage>
</organism>
<keyword evidence="4" id="KW-1185">Reference proteome</keyword>
<dbReference type="AlphaFoldDB" id="A0A517NI89"/>
<dbReference type="KEGG" id="rlc:K227x_52730"/>
<dbReference type="CDD" id="cd00198">
    <property type="entry name" value="vWFA"/>
    <property type="match status" value="1"/>
</dbReference>
<dbReference type="RefSeq" id="WP_246146185.1">
    <property type="nucleotide sequence ID" value="NZ_CP036525.1"/>
</dbReference>
<dbReference type="InterPro" id="IPR036465">
    <property type="entry name" value="vWFA_dom_sf"/>
</dbReference>
<feature type="compositionally biased region" description="Basic residues" evidence="1">
    <location>
        <begin position="710"/>
        <end position="722"/>
    </location>
</feature>
<dbReference type="EMBL" id="CP036525">
    <property type="protein sequence ID" value="QDT06852.1"/>
    <property type="molecule type" value="Genomic_DNA"/>
</dbReference>
<dbReference type="SUPFAM" id="SSF53300">
    <property type="entry name" value="vWA-like"/>
    <property type="match status" value="1"/>
</dbReference>
<name>A0A517NI89_9BACT</name>
<dbReference type="Pfam" id="PF00092">
    <property type="entry name" value="VWA"/>
    <property type="match status" value="1"/>
</dbReference>
<feature type="region of interest" description="Disordered" evidence="1">
    <location>
        <begin position="1"/>
        <end position="61"/>
    </location>
</feature>
<feature type="compositionally biased region" description="Polar residues" evidence="1">
    <location>
        <begin position="23"/>
        <end position="32"/>
    </location>
</feature>
<protein>
    <recommendedName>
        <fullName evidence="2">VWFA domain-containing protein</fullName>
    </recommendedName>
</protein>
<feature type="domain" description="VWFA" evidence="2">
    <location>
        <begin position="228"/>
        <end position="381"/>
    </location>
</feature>
<evidence type="ECO:0000256" key="1">
    <source>
        <dbReference type="SAM" id="MobiDB-lite"/>
    </source>
</evidence>
<sequence length="722" mass="79875">MSTIPPLSADSNLPIGANAATPVGSSLDSSSEADPVSGLDRSASATGGPRDDVPADDDLEAWPEDELDDESILESSETVAMIGSLLVHLIIILSLALVPLQLIEDEEAVVIVSKPPAETIEKVEMIDEVTYSDVPQLRVGANSLAETEMAEASAEIFAEISEIPSPVELEQSDRGDFLLNEFFDQAVAPLDKLENQKGKVGQGAEGAVGAVDRITFELLKSMEERPTTIVWLFDESGSLHRQRREIRDRFDRIYTELGIAQSNQAAAFRRNDDDYPLLTSVIGFGSQVKLYTEDPTDDLDEIKDIIDNIPVDSSGEEKVFSAISSAVNEFRSLRRSRGSHGPQRNVLFIVVTDEKGDDDNLLEPSIDSCRKWGIPVYVIGVPAPFGRQHTLVKYVDPDPKFDQTPQWAQVDQGPETYLPERVQVGFTGNFEQEPVIDSGFGPYALTRLCYETGGIYFTVHPNRNVNRQVRRGELDAFASDLKYFFDPIAMSRYRPDYLSQSDYIAKVKASPLRQSLVMAAQLKPTTGLSRPQTRFVRRGEAQLSGDLTRAQQTAAVLETPLLRMAQTLEPGMKARDQEESPRWRAGFDLAMGRVLAQKVRTETYNAMLARGKLGMSFQDAKNNTWVLNPSDDISVGSKWKSEAELAKELLTTVVNDHQGTPWALLAKEELEVPIGWTWEEEFTDLTPPAQRGGGNNNNNPAPPKDDQARMLKKAPKRPLPKL</sequence>